<proteinExistence type="predicted"/>
<evidence type="ECO:0000313" key="2">
    <source>
        <dbReference type="EMBL" id="EFQ24632.1"/>
    </source>
</evidence>
<dbReference type="EMBL" id="CM001022">
    <property type="protein sequence ID" value="EFQ24632.1"/>
    <property type="molecule type" value="Genomic_DNA"/>
</dbReference>
<sequence length="474" mass="49103">MRTKGRRFSVVLILFVGALLVALPAIVGAVTVGTWVPTTILTADNFAISADGALLAGPNAVAELETEAGAAIRTAVSTELQRRASDAIFTTVTYYPYQVSGNIGAAPATTTALSISIVGVTLTGAYDGVVVRAKDGANTWVALSTDTGTNNYATTGMVNLGDNTYINVSTDTPGNSLDARIAIFKAVAATPTPTSTPTGTPTPVVSPVPTLAPTLTPAPTVAPRATETPLPTETPVASPTGTLQPTPGTSLIPTVGLIGETLSGITNGAVYSLGSDPLASQRAAEFRNLILGTGTTSGTRASQVRASSFGYQARDLIQRFMGVPVNRYTANIAVTPVNLLQGDGSTLYADLTFRRSAADAAARSEIFLVLPTYEAGASGTRTMTGFVLLTPHSTASATERTFHFDVVDNAVRDRNGVTGKVEAEYYVVRVAANPGQLVSATPTERYRSSGCSAFGYGPLALLLLAPLSLLKRRR</sequence>
<feature type="compositionally biased region" description="Low complexity" evidence="1">
    <location>
        <begin position="191"/>
        <end position="229"/>
    </location>
</feature>
<dbReference type="HOGENOM" id="CLU_575752_0_0_0"/>
<feature type="region of interest" description="Disordered" evidence="1">
    <location>
        <begin position="191"/>
        <end position="249"/>
    </location>
</feature>
<reference evidence="2 3" key="1">
    <citation type="journal article" date="2010" name="Stand. Genomic Sci.">
        <title>Non-contiguous finished genome sequence of Aminomonas paucivorans type strain (GLU-3).</title>
        <authorList>
            <person name="Pitluck S."/>
            <person name="Yasawong M."/>
            <person name="Held B."/>
            <person name="Lapidus A."/>
            <person name="Nolan M."/>
            <person name="Copeland A."/>
            <person name="Lucas S."/>
            <person name="Del Rio T.G."/>
            <person name="Tice H."/>
            <person name="Cheng J.F."/>
            <person name="Chertkov O."/>
            <person name="Goodwin L."/>
            <person name="Tapia R."/>
            <person name="Han C."/>
            <person name="Liolios K."/>
            <person name="Ivanova N."/>
            <person name="Mavromatis K."/>
            <person name="Ovchinnikova G."/>
            <person name="Pati A."/>
            <person name="Chen A."/>
            <person name="Palaniappan K."/>
            <person name="Land M."/>
            <person name="Hauser L."/>
            <person name="Chang Y.J."/>
            <person name="Jeffries C.D."/>
            <person name="Pukall R."/>
            <person name="Spring S."/>
            <person name="Rohde M."/>
            <person name="Sikorski J."/>
            <person name="Goker M."/>
            <person name="Woyke T."/>
            <person name="Bristow J."/>
            <person name="Eisen J.A."/>
            <person name="Markowitz V."/>
            <person name="Hugenholtz P."/>
            <person name="Kyrpides N.C."/>
            <person name="Klenk H.P."/>
        </authorList>
    </citation>
    <scope>NUCLEOTIDE SEQUENCE [LARGE SCALE GENOMIC DNA]</scope>
    <source>
        <strain evidence="2 3">DSM 12260</strain>
    </source>
</reference>
<dbReference type="PaxDb" id="584708-Apau_2222"/>
<protein>
    <submittedName>
        <fullName evidence="2">Uncharacterized protein</fullName>
    </submittedName>
</protein>
<evidence type="ECO:0000256" key="1">
    <source>
        <dbReference type="SAM" id="MobiDB-lite"/>
    </source>
</evidence>
<dbReference type="Proteomes" id="UP000005096">
    <property type="component" value="Chromosome"/>
</dbReference>
<organism evidence="2 3">
    <name type="scientific">Aminomonas paucivorans DSM 12260</name>
    <dbReference type="NCBI Taxonomy" id="584708"/>
    <lineage>
        <taxon>Bacteria</taxon>
        <taxon>Thermotogati</taxon>
        <taxon>Synergistota</taxon>
        <taxon>Synergistia</taxon>
        <taxon>Synergistales</taxon>
        <taxon>Synergistaceae</taxon>
        <taxon>Aminomonas</taxon>
    </lineage>
</organism>
<accession>E3CZD5</accession>
<feature type="compositionally biased region" description="Polar residues" evidence="1">
    <location>
        <begin position="235"/>
        <end position="249"/>
    </location>
</feature>
<gene>
    <name evidence="2" type="ORF">Apau_2222</name>
</gene>
<evidence type="ECO:0000313" key="3">
    <source>
        <dbReference type="Proteomes" id="UP000005096"/>
    </source>
</evidence>
<dbReference type="STRING" id="584708.Apau_2222"/>
<name>E3CZD5_9BACT</name>
<dbReference type="NCBIfam" id="TIGR04564">
    <property type="entry name" value="Synergist_CTERM"/>
    <property type="match status" value="1"/>
</dbReference>
<dbReference type="eggNOG" id="COG5272">
    <property type="taxonomic scope" value="Bacteria"/>
</dbReference>
<dbReference type="AlphaFoldDB" id="E3CZD5"/>
<keyword evidence="3" id="KW-1185">Reference proteome</keyword>
<dbReference type="InterPro" id="IPR030821">
    <property type="entry name" value="Synergist_CTERM"/>
</dbReference>